<accession>A0A814K454</accession>
<dbReference type="EMBL" id="CAJNOC010005163">
    <property type="protein sequence ID" value="CAF1044253.1"/>
    <property type="molecule type" value="Genomic_DNA"/>
</dbReference>
<proteinExistence type="predicted"/>
<evidence type="ECO:0000313" key="2">
    <source>
        <dbReference type="EMBL" id="CAF1044253.1"/>
    </source>
</evidence>
<organism evidence="2 3">
    <name type="scientific">Brachionus calyciflorus</name>
    <dbReference type="NCBI Taxonomy" id="104777"/>
    <lineage>
        <taxon>Eukaryota</taxon>
        <taxon>Metazoa</taxon>
        <taxon>Spiralia</taxon>
        <taxon>Gnathifera</taxon>
        <taxon>Rotifera</taxon>
        <taxon>Eurotatoria</taxon>
        <taxon>Monogononta</taxon>
        <taxon>Pseudotrocha</taxon>
        <taxon>Ploima</taxon>
        <taxon>Brachionidae</taxon>
        <taxon>Brachionus</taxon>
    </lineage>
</organism>
<feature type="region of interest" description="Disordered" evidence="1">
    <location>
        <begin position="46"/>
        <end position="100"/>
    </location>
</feature>
<keyword evidence="3" id="KW-1185">Reference proteome</keyword>
<name>A0A814K454_9BILA</name>
<protein>
    <submittedName>
        <fullName evidence="2">Uncharacterized protein</fullName>
    </submittedName>
</protein>
<reference evidence="2" key="1">
    <citation type="submission" date="2021-02" db="EMBL/GenBank/DDBJ databases">
        <authorList>
            <person name="Nowell W R."/>
        </authorList>
    </citation>
    <scope>NUCLEOTIDE SEQUENCE</scope>
    <source>
        <strain evidence="2">Ploen Becks lab</strain>
    </source>
</reference>
<dbReference type="AlphaFoldDB" id="A0A814K454"/>
<sequence length="100" mass="11531">MKTDYKNEIHASFEYILSKRPSFRFASAENEDEEDESNQQAYTVLNTPNNLSTSNSPHISNENNLSQNQQTTSKRSNKKITRELNFDLSEQAVTSRQTNK</sequence>
<gene>
    <name evidence="2" type="ORF">OXX778_LOCUS18504</name>
</gene>
<feature type="compositionally biased region" description="Low complexity" evidence="1">
    <location>
        <begin position="46"/>
        <end position="57"/>
    </location>
</feature>
<dbReference type="Proteomes" id="UP000663879">
    <property type="component" value="Unassembled WGS sequence"/>
</dbReference>
<feature type="compositionally biased region" description="Polar residues" evidence="1">
    <location>
        <begin position="58"/>
        <end position="74"/>
    </location>
</feature>
<comment type="caution">
    <text evidence="2">The sequence shown here is derived from an EMBL/GenBank/DDBJ whole genome shotgun (WGS) entry which is preliminary data.</text>
</comment>
<evidence type="ECO:0000313" key="3">
    <source>
        <dbReference type="Proteomes" id="UP000663879"/>
    </source>
</evidence>
<feature type="compositionally biased region" description="Polar residues" evidence="1">
    <location>
        <begin position="91"/>
        <end position="100"/>
    </location>
</feature>
<evidence type="ECO:0000256" key="1">
    <source>
        <dbReference type="SAM" id="MobiDB-lite"/>
    </source>
</evidence>